<organism evidence="3">
    <name type="scientific">Oppiella nova</name>
    <dbReference type="NCBI Taxonomy" id="334625"/>
    <lineage>
        <taxon>Eukaryota</taxon>
        <taxon>Metazoa</taxon>
        <taxon>Ecdysozoa</taxon>
        <taxon>Arthropoda</taxon>
        <taxon>Chelicerata</taxon>
        <taxon>Arachnida</taxon>
        <taxon>Acari</taxon>
        <taxon>Acariformes</taxon>
        <taxon>Sarcoptiformes</taxon>
        <taxon>Oribatida</taxon>
        <taxon>Brachypylina</taxon>
        <taxon>Oppioidea</taxon>
        <taxon>Oppiidae</taxon>
        <taxon>Oppiella</taxon>
    </lineage>
</organism>
<evidence type="ECO:0000256" key="2">
    <source>
        <dbReference type="ARBA" id="ARBA00022737"/>
    </source>
</evidence>
<keyword evidence="1" id="KW-0880">Kelch repeat</keyword>
<evidence type="ECO:0000313" key="3">
    <source>
        <dbReference type="EMBL" id="CAD7643199.1"/>
    </source>
</evidence>
<evidence type="ECO:0000256" key="1">
    <source>
        <dbReference type="ARBA" id="ARBA00022441"/>
    </source>
</evidence>
<dbReference type="EMBL" id="CAJPVJ010001286">
    <property type="protein sequence ID" value="CAG2164458.1"/>
    <property type="molecule type" value="Genomic_DNA"/>
</dbReference>
<dbReference type="Proteomes" id="UP000728032">
    <property type="component" value="Unassembled WGS sequence"/>
</dbReference>
<dbReference type="PANTHER" id="PTHR46093">
    <property type="entry name" value="ACYL-COA-BINDING DOMAIN-CONTAINING PROTEIN 5"/>
    <property type="match status" value="1"/>
</dbReference>
<dbReference type="InterPro" id="IPR015915">
    <property type="entry name" value="Kelch-typ_b-propeller"/>
</dbReference>
<name>A0A7R9LK65_9ACAR</name>
<dbReference type="Pfam" id="PF24681">
    <property type="entry name" value="Kelch_KLHDC2_KLHL20_DRC7"/>
    <property type="match status" value="1"/>
</dbReference>
<keyword evidence="4" id="KW-1185">Reference proteome</keyword>
<accession>A0A7R9LK65</accession>
<reference evidence="3" key="1">
    <citation type="submission" date="2020-11" db="EMBL/GenBank/DDBJ databases">
        <authorList>
            <person name="Tran Van P."/>
        </authorList>
    </citation>
    <scope>NUCLEOTIDE SEQUENCE</scope>
</reference>
<evidence type="ECO:0000313" key="4">
    <source>
        <dbReference type="Proteomes" id="UP000728032"/>
    </source>
</evidence>
<keyword evidence="2" id="KW-0677">Repeat</keyword>
<gene>
    <name evidence="3" type="ORF">ONB1V03_LOCUS4012</name>
</gene>
<dbReference type="PANTHER" id="PTHR46093:SF18">
    <property type="entry name" value="FIBRONECTIN TYPE-III DOMAIN-CONTAINING PROTEIN"/>
    <property type="match status" value="1"/>
</dbReference>
<dbReference type="OrthoDB" id="6510045at2759"/>
<dbReference type="AlphaFoldDB" id="A0A7R9LK65"/>
<protein>
    <submittedName>
        <fullName evidence="3">Uncharacterized protein</fullName>
    </submittedName>
</protein>
<dbReference type="Gene3D" id="2.120.10.80">
    <property type="entry name" value="Kelch-type beta propeller"/>
    <property type="match status" value="1"/>
</dbReference>
<dbReference type="EMBL" id="OC916111">
    <property type="protein sequence ID" value="CAD7643199.1"/>
    <property type="molecule type" value="Genomic_DNA"/>
</dbReference>
<sequence>MWSPVQAMGVSPKHNKGCPVARCKHAMCVTLDGHIYLYGGRSANLPLKDLWRFDAGQNQWEEVHCRGQLPPNLQEHTMTAWNNKLYVFGGEIGFSSNGETPLWILDLSTTTWRKTTCNPMPSASPATAPTGRRGHSAVLYGDAMHVYGGYQDLRGSSSELWTFDFSAALSLFSEQKLRHLY</sequence>
<proteinExistence type="predicted"/>
<dbReference type="SUPFAM" id="SSF117281">
    <property type="entry name" value="Kelch motif"/>
    <property type="match status" value="1"/>
</dbReference>